<proteinExistence type="predicted"/>
<dbReference type="RefSeq" id="WP_066618771.1">
    <property type="nucleotide sequence ID" value="NZ_JBHSYQ010000003.1"/>
</dbReference>
<sequence length="226" mass="25564">MKFLYSIAPTFLLFLLCFTPLLTVAQTKKVKAKGPSRYIQIESSVLKSDPSIKDGPSRTLMSGRVVEKGNFENNKKVGVWTYLDSSPNQYLEFDHTLNKVIDDTRKKSAEQLRKITNAPADSTVSLEPVFLGSWGIVYRQLTDKFRVTAEAVRASVDGTIVVAIKIGDDGKPAAYEVVEKMGYGMDEELLRVLIPILEDSEWHLPELDTQQEPNKTFLFPFKIRMR</sequence>
<comment type="caution">
    <text evidence="1">The sequence shown here is derived from an EMBL/GenBank/DDBJ whole genome shotgun (WGS) entry which is preliminary data.</text>
</comment>
<dbReference type="EMBL" id="JBHSYQ010000003">
    <property type="protein sequence ID" value="MFC6997697.1"/>
    <property type="molecule type" value="Genomic_DNA"/>
</dbReference>
<gene>
    <name evidence="1" type="ORF">ACFQHR_08670</name>
</gene>
<keyword evidence="2" id="KW-1185">Reference proteome</keyword>
<accession>A0ABW2DII0</accession>
<name>A0ABW2DII0_9BACT</name>
<protein>
    <submittedName>
        <fullName evidence="1">Energy transducer TonB</fullName>
    </submittedName>
</protein>
<dbReference type="Proteomes" id="UP001596405">
    <property type="component" value="Unassembled WGS sequence"/>
</dbReference>
<evidence type="ECO:0000313" key="2">
    <source>
        <dbReference type="Proteomes" id="UP001596405"/>
    </source>
</evidence>
<organism evidence="1 2">
    <name type="scientific">Rufibacter roseus</name>
    <dbReference type="NCBI Taxonomy" id="1567108"/>
    <lineage>
        <taxon>Bacteria</taxon>
        <taxon>Pseudomonadati</taxon>
        <taxon>Bacteroidota</taxon>
        <taxon>Cytophagia</taxon>
        <taxon>Cytophagales</taxon>
        <taxon>Hymenobacteraceae</taxon>
        <taxon>Rufibacter</taxon>
    </lineage>
</organism>
<reference evidence="2" key="1">
    <citation type="journal article" date="2019" name="Int. J. Syst. Evol. Microbiol.">
        <title>The Global Catalogue of Microorganisms (GCM) 10K type strain sequencing project: providing services to taxonomists for standard genome sequencing and annotation.</title>
        <authorList>
            <consortium name="The Broad Institute Genomics Platform"/>
            <consortium name="The Broad Institute Genome Sequencing Center for Infectious Disease"/>
            <person name="Wu L."/>
            <person name="Ma J."/>
        </authorList>
    </citation>
    <scope>NUCLEOTIDE SEQUENCE [LARGE SCALE GENOMIC DNA]</scope>
    <source>
        <strain evidence="2">CGMCC 4.7393</strain>
    </source>
</reference>
<evidence type="ECO:0000313" key="1">
    <source>
        <dbReference type="EMBL" id="MFC6997697.1"/>
    </source>
</evidence>